<dbReference type="PRINTS" id="PR00081">
    <property type="entry name" value="GDHRDH"/>
</dbReference>
<dbReference type="GO" id="GO:0030497">
    <property type="term" value="P:fatty acid elongation"/>
    <property type="evidence" value="ECO:0007669"/>
    <property type="project" value="TreeGrafter"/>
</dbReference>
<proteinExistence type="inferred from homology"/>
<dbReference type="RefSeq" id="WP_110317736.1">
    <property type="nucleotide sequence ID" value="NZ_QJJU01000013.1"/>
</dbReference>
<comment type="similarity">
    <text evidence="1">Belongs to the short-chain dehydrogenases/reductases (SDR) family.</text>
</comment>
<dbReference type="InterPro" id="IPR002347">
    <property type="entry name" value="SDR_fam"/>
</dbReference>
<dbReference type="SUPFAM" id="SSF51735">
    <property type="entry name" value="NAD(P)-binding Rossmann-fold domains"/>
    <property type="match status" value="1"/>
</dbReference>
<gene>
    <name evidence="3" type="ORF">C8E89_11324</name>
</gene>
<evidence type="ECO:0000313" key="3">
    <source>
        <dbReference type="EMBL" id="PXX06512.1"/>
    </source>
</evidence>
<dbReference type="EMBL" id="QJJU01000013">
    <property type="protein sequence ID" value="PXX06512.1"/>
    <property type="molecule type" value="Genomic_DNA"/>
</dbReference>
<dbReference type="PANTHER" id="PTHR42760:SF123">
    <property type="entry name" value="OXIDOREDUCTASE"/>
    <property type="match status" value="1"/>
</dbReference>
<dbReference type="PRINTS" id="PR00080">
    <property type="entry name" value="SDRFAMILY"/>
</dbReference>
<dbReference type="PANTHER" id="PTHR42760">
    <property type="entry name" value="SHORT-CHAIN DEHYDROGENASES/REDUCTASES FAMILY MEMBER"/>
    <property type="match status" value="1"/>
</dbReference>
<dbReference type="Gene3D" id="3.40.50.720">
    <property type="entry name" value="NAD(P)-binding Rossmann-like Domain"/>
    <property type="match status" value="1"/>
</dbReference>
<keyword evidence="2" id="KW-0560">Oxidoreductase</keyword>
<dbReference type="PROSITE" id="PS00061">
    <property type="entry name" value="ADH_SHORT"/>
    <property type="match status" value="1"/>
</dbReference>
<dbReference type="GO" id="GO:0016616">
    <property type="term" value="F:oxidoreductase activity, acting on the CH-OH group of donors, NAD or NADP as acceptor"/>
    <property type="evidence" value="ECO:0007669"/>
    <property type="project" value="TreeGrafter"/>
</dbReference>
<organism evidence="3 4">
    <name type="scientific">Mycolicibacterium moriokaense</name>
    <dbReference type="NCBI Taxonomy" id="39691"/>
    <lineage>
        <taxon>Bacteria</taxon>
        <taxon>Bacillati</taxon>
        <taxon>Actinomycetota</taxon>
        <taxon>Actinomycetes</taxon>
        <taxon>Mycobacteriales</taxon>
        <taxon>Mycobacteriaceae</taxon>
        <taxon>Mycolicibacterium</taxon>
    </lineage>
</organism>
<reference evidence="3 4" key="2">
    <citation type="submission" date="2018-06" db="EMBL/GenBank/DDBJ databases">
        <title>Sequencing of bacterial isolates from soil warming experiment in Harvard Forest, Massachusetts, USA.</title>
        <authorList>
            <person name="Deangelis K.PhD."/>
        </authorList>
    </citation>
    <scope>NUCLEOTIDE SEQUENCE [LARGE SCALE GENOMIC DNA]</scope>
    <source>
        <strain evidence="3 4">GAS496</strain>
    </source>
</reference>
<comment type="caution">
    <text evidence="3">The sequence shown here is derived from an EMBL/GenBank/DDBJ whole genome shotgun (WGS) entry which is preliminary data.</text>
</comment>
<dbReference type="Proteomes" id="UP000247781">
    <property type="component" value="Unassembled WGS sequence"/>
</dbReference>
<dbReference type="FunFam" id="3.40.50.720:FF:000084">
    <property type="entry name" value="Short-chain dehydrogenase reductase"/>
    <property type="match status" value="1"/>
</dbReference>
<accession>A0A318HD29</accession>
<evidence type="ECO:0000256" key="1">
    <source>
        <dbReference type="ARBA" id="ARBA00006484"/>
    </source>
</evidence>
<dbReference type="AlphaFoldDB" id="A0A318HD29"/>
<dbReference type="OrthoDB" id="286404at2"/>
<dbReference type="InterPro" id="IPR036291">
    <property type="entry name" value="NAD(P)-bd_dom_sf"/>
</dbReference>
<keyword evidence="4" id="KW-1185">Reference proteome</keyword>
<reference evidence="4" key="1">
    <citation type="submission" date="2018-05" db="EMBL/GenBank/DDBJ databases">
        <authorList>
            <person name="Deangelis K."/>
            <person name="Huntemann M."/>
            <person name="Clum A."/>
            <person name="Pillay M."/>
            <person name="Palaniappan K."/>
            <person name="Varghese N."/>
            <person name="Mikhailova N."/>
            <person name="Stamatis D."/>
            <person name="Reddy T."/>
            <person name="Daum C."/>
            <person name="Shapiro N."/>
            <person name="Ivanova N."/>
            <person name="Kyrpides N."/>
            <person name="Woyke T."/>
        </authorList>
    </citation>
    <scope>NUCLEOTIDE SEQUENCE [LARGE SCALE GENOMIC DNA]</scope>
    <source>
        <strain evidence="4">GAS496</strain>
    </source>
</reference>
<name>A0A318HD29_9MYCO</name>
<dbReference type="InterPro" id="IPR020904">
    <property type="entry name" value="Sc_DH/Rdtase_CS"/>
</dbReference>
<sequence length="249" mass="25714">MTARVTFNFTGTHALITGGTSGIGHATATLFRDAGATVTITGTKTTPHDYDTDLTGMTYRRLILTESDSIDELISATSTLDVLVNNAGANFPGGLNEAEPDGFEASVALNLTAPYRLTVGLRKVLAASTTAGGASVVFLSSLSALRAVTMVPGYGAAKAGIASLTHNLAVKWAPRNIRVNAVVPGVIDTPMTEIAQTVPEIIDAEVARIPLGRLGTPIEVASTIAFLCTEQSSYTTGALFIVDGASTSQ</sequence>
<evidence type="ECO:0000256" key="2">
    <source>
        <dbReference type="ARBA" id="ARBA00023002"/>
    </source>
</evidence>
<evidence type="ECO:0000313" key="4">
    <source>
        <dbReference type="Proteomes" id="UP000247781"/>
    </source>
</evidence>
<dbReference type="Pfam" id="PF13561">
    <property type="entry name" value="adh_short_C2"/>
    <property type="match status" value="1"/>
</dbReference>
<protein>
    <submittedName>
        <fullName evidence="3">NAD(P)-dependent dehydrogenase (Short-subunit alcohol dehydrogenase family)</fullName>
    </submittedName>
</protein>